<keyword evidence="7" id="KW-0378">Hydrolase</keyword>
<dbReference type="InterPro" id="IPR054174">
    <property type="entry name" value="Alpha-amylase-like_C"/>
</dbReference>
<comment type="cofactor">
    <cofactor evidence="1">
        <name>Ca(2+)</name>
        <dbReference type="ChEBI" id="CHEBI:29108"/>
    </cofactor>
</comment>
<dbReference type="InterPro" id="IPR013780">
    <property type="entry name" value="Glyco_hydro_b"/>
</dbReference>
<sequence>MKQLLGMLLAVVFISGLIHPVSAAADKEDVKDEIMYDIVVDRFNNGDSSLKGQAELSDPYTYHGGDLQGIIAKLDQLKKYGYTTLVLSPVMANAPKGYHGYWIEDFYKVDEQFGTMADLQELVKEAHDRDMKIVLEFVTNYAADTHPMTDDPAKHDWYSESQGDTSFQWQDHTVTLDQTNSHVRQFLTDVADYWMDETDIDGYQFHAADKANQNFLGDLTAHLQENYPNIYLLGDRLDKTSGDGELTKNTAIQMTDNPALMPVMSDVFAAAGKPVTSIYETWQNNGRQKGLNYLDTPSSERFSEKVVNSKRNVLTAWKLALTYLYTLPGTPMVYQGSEIPMLGEGFPENQNLVEWNSADEDLEKFNNRIASLRSEFPALRHGDYEMVDSNGAMSLFKRSFEGESLYIAINNDKESQMIPVSSINQGKQLNGLLGDNLVRANDDGDFEIVLPRETAEIYSVETNTGLNWWFIAPIVGILFIFIAGLIYLKRKEKKREAAD</sequence>
<organism evidence="7 8">
    <name type="scientific">Lentibacillus kimchii</name>
    <dbReference type="NCBI Taxonomy" id="1542911"/>
    <lineage>
        <taxon>Bacteria</taxon>
        <taxon>Bacillati</taxon>
        <taxon>Bacillota</taxon>
        <taxon>Bacilli</taxon>
        <taxon>Bacillales</taxon>
        <taxon>Bacillaceae</taxon>
        <taxon>Lentibacillus</taxon>
    </lineage>
</organism>
<feature type="chain" id="PRO_5046675476" evidence="5">
    <location>
        <begin position="24"/>
        <end position="499"/>
    </location>
</feature>
<evidence type="ECO:0000256" key="2">
    <source>
        <dbReference type="ARBA" id="ARBA00022723"/>
    </source>
</evidence>
<keyword evidence="2" id="KW-0479">Metal-binding</keyword>
<dbReference type="InterPro" id="IPR017853">
    <property type="entry name" value="GH"/>
</dbReference>
<gene>
    <name evidence="7" type="ORF">ACFQU8_03270</name>
</gene>
<keyword evidence="4" id="KW-0472">Membrane</keyword>
<keyword evidence="4" id="KW-1133">Transmembrane helix</keyword>
<keyword evidence="3 5" id="KW-0732">Signal</keyword>
<comment type="caution">
    <text evidence="7">The sequence shown here is derived from an EMBL/GenBank/DDBJ whole genome shotgun (WGS) entry which is preliminary data.</text>
</comment>
<dbReference type="Proteomes" id="UP001596620">
    <property type="component" value="Unassembled WGS sequence"/>
</dbReference>
<keyword evidence="8" id="KW-1185">Reference proteome</keyword>
<dbReference type="Pfam" id="PF22026">
    <property type="entry name" value="Alpha-amylase_C_2"/>
    <property type="match status" value="1"/>
</dbReference>
<evidence type="ECO:0000313" key="7">
    <source>
        <dbReference type="EMBL" id="MFC7746261.1"/>
    </source>
</evidence>
<evidence type="ECO:0000259" key="6">
    <source>
        <dbReference type="SMART" id="SM00642"/>
    </source>
</evidence>
<keyword evidence="4" id="KW-0812">Transmembrane</keyword>
<dbReference type="Gene3D" id="3.20.20.80">
    <property type="entry name" value="Glycosidases"/>
    <property type="match status" value="1"/>
</dbReference>
<accession>A0ABW2UT22</accession>
<evidence type="ECO:0000313" key="8">
    <source>
        <dbReference type="Proteomes" id="UP001596620"/>
    </source>
</evidence>
<name>A0ABW2UT22_9BACI</name>
<feature type="domain" description="Glycosyl hydrolase family 13 catalytic" evidence="6">
    <location>
        <begin position="37"/>
        <end position="373"/>
    </location>
</feature>
<protein>
    <submittedName>
        <fullName evidence="7">Alpha-amylase family glycosyl hydrolase</fullName>
    </submittedName>
</protein>
<dbReference type="EMBL" id="JBHTGR010000005">
    <property type="protein sequence ID" value="MFC7746261.1"/>
    <property type="molecule type" value="Genomic_DNA"/>
</dbReference>
<feature type="transmembrane region" description="Helical" evidence="4">
    <location>
        <begin position="468"/>
        <end position="488"/>
    </location>
</feature>
<dbReference type="PANTHER" id="PTHR10357:SF215">
    <property type="entry name" value="ALPHA-AMYLASE 1"/>
    <property type="match status" value="1"/>
</dbReference>
<evidence type="ECO:0000256" key="1">
    <source>
        <dbReference type="ARBA" id="ARBA00001913"/>
    </source>
</evidence>
<dbReference type="Gene3D" id="2.60.40.1180">
    <property type="entry name" value="Golgi alpha-mannosidase II"/>
    <property type="match status" value="1"/>
</dbReference>
<evidence type="ECO:0000256" key="5">
    <source>
        <dbReference type="SAM" id="SignalP"/>
    </source>
</evidence>
<dbReference type="Pfam" id="PF00128">
    <property type="entry name" value="Alpha-amylase"/>
    <property type="match status" value="1"/>
</dbReference>
<feature type="signal peptide" evidence="5">
    <location>
        <begin position="1"/>
        <end position="23"/>
    </location>
</feature>
<dbReference type="RefSeq" id="WP_382357743.1">
    <property type="nucleotide sequence ID" value="NZ_JBHTGR010000005.1"/>
</dbReference>
<evidence type="ECO:0000256" key="4">
    <source>
        <dbReference type="SAM" id="Phobius"/>
    </source>
</evidence>
<dbReference type="InterPro" id="IPR006047">
    <property type="entry name" value="GH13_cat_dom"/>
</dbReference>
<dbReference type="SUPFAM" id="SSF51011">
    <property type="entry name" value="Glycosyl hydrolase domain"/>
    <property type="match status" value="1"/>
</dbReference>
<evidence type="ECO:0000256" key="3">
    <source>
        <dbReference type="ARBA" id="ARBA00022729"/>
    </source>
</evidence>
<proteinExistence type="predicted"/>
<reference evidence="8" key="1">
    <citation type="journal article" date="2019" name="Int. J. Syst. Evol. Microbiol.">
        <title>The Global Catalogue of Microorganisms (GCM) 10K type strain sequencing project: providing services to taxonomists for standard genome sequencing and annotation.</title>
        <authorList>
            <consortium name="The Broad Institute Genomics Platform"/>
            <consortium name="The Broad Institute Genome Sequencing Center for Infectious Disease"/>
            <person name="Wu L."/>
            <person name="Ma J."/>
        </authorList>
    </citation>
    <scope>NUCLEOTIDE SEQUENCE [LARGE SCALE GENOMIC DNA]</scope>
    <source>
        <strain evidence="8">JCM 30234</strain>
    </source>
</reference>
<dbReference type="GO" id="GO:0016787">
    <property type="term" value="F:hydrolase activity"/>
    <property type="evidence" value="ECO:0007669"/>
    <property type="project" value="UniProtKB-KW"/>
</dbReference>
<dbReference type="PANTHER" id="PTHR10357">
    <property type="entry name" value="ALPHA-AMYLASE FAMILY MEMBER"/>
    <property type="match status" value="1"/>
</dbReference>
<dbReference type="SMART" id="SM00642">
    <property type="entry name" value="Aamy"/>
    <property type="match status" value="1"/>
</dbReference>
<dbReference type="SUPFAM" id="SSF51445">
    <property type="entry name" value="(Trans)glycosidases"/>
    <property type="match status" value="1"/>
</dbReference>